<dbReference type="RefSeq" id="WP_240057103.1">
    <property type="nucleotide sequence ID" value="NZ_JAZHFZ010000038.1"/>
</dbReference>
<evidence type="ECO:0008006" key="3">
    <source>
        <dbReference type="Google" id="ProtNLM"/>
    </source>
</evidence>
<keyword evidence="2" id="KW-1185">Reference proteome</keyword>
<protein>
    <recommendedName>
        <fullName evidence="3">DUF1488 domain-containing protein</fullName>
    </recommendedName>
</protein>
<comment type="caution">
    <text evidence="1">The sequence shown here is derived from an EMBL/GenBank/DDBJ whole genome shotgun (WGS) entry which is preliminary data.</text>
</comment>
<proteinExistence type="predicted"/>
<sequence length="55" mass="5981">MNDNLLITGFTDDVRGYVATFDVGFMVSYAVESSSFACREMMSTAGSSSRATRAR</sequence>
<evidence type="ECO:0000313" key="2">
    <source>
        <dbReference type="Proteomes" id="UP001481677"/>
    </source>
</evidence>
<gene>
    <name evidence="1" type="ORF">V4C56_40090</name>
</gene>
<name>A0ABU9RFH2_9BURK</name>
<dbReference type="EMBL" id="JAZHGA010000055">
    <property type="protein sequence ID" value="MEM5345810.1"/>
    <property type="molecule type" value="Genomic_DNA"/>
</dbReference>
<reference evidence="1 2" key="1">
    <citation type="submission" date="2024-01" db="EMBL/GenBank/DDBJ databases">
        <title>The diversity of rhizobia nodulating Mimosa spp. in eleven states of Brazil covering several biomes is determined by host plant, location, and edaphic factors.</title>
        <authorList>
            <person name="Rouws L."/>
            <person name="Barauna A."/>
            <person name="Beukes C."/>
            <person name="De Faria S.M."/>
            <person name="Gross E."/>
            <person name="Dos Reis Junior F.B."/>
            <person name="Simon M."/>
            <person name="Maluk M."/>
            <person name="Odee D.W."/>
            <person name="Kenicer G."/>
            <person name="Young J.P.W."/>
            <person name="Reis V.M."/>
            <person name="Zilli J."/>
            <person name="James E.K."/>
        </authorList>
    </citation>
    <scope>NUCLEOTIDE SEQUENCE [LARGE SCALE GENOMIC DNA]</scope>
    <source>
        <strain evidence="1 2">JPY530</strain>
    </source>
</reference>
<organism evidence="1 2">
    <name type="scientific">Paraburkholderia azotifigens</name>
    <dbReference type="NCBI Taxonomy" id="2057004"/>
    <lineage>
        <taxon>Bacteria</taxon>
        <taxon>Pseudomonadati</taxon>
        <taxon>Pseudomonadota</taxon>
        <taxon>Betaproteobacteria</taxon>
        <taxon>Burkholderiales</taxon>
        <taxon>Burkholderiaceae</taxon>
        <taxon>Paraburkholderia</taxon>
    </lineage>
</organism>
<accession>A0ABU9RFH2</accession>
<evidence type="ECO:0000313" key="1">
    <source>
        <dbReference type="EMBL" id="MEM5345810.1"/>
    </source>
</evidence>
<dbReference type="Proteomes" id="UP001481677">
    <property type="component" value="Unassembled WGS sequence"/>
</dbReference>